<name>A0A547PQ52_9RHOB</name>
<dbReference type="Proteomes" id="UP000318590">
    <property type="component" value="Unassembled WGS sequence"/>
</dbReference>
<comment type="caution">
    <text evidence="1">The sequence shown here is derived from an EMBL/GenBank/DDBJ whole genome shotgun (WGS) entry which is preliminary data.</text>
</comment>
<accession>A0A547PQ52</accession>
<dbReference type="RefSeq" id="WP_142835533.1">
    <property type="nucleotide sequence ID" value="NZ_VFSV01000030.1"/>
</dbReference>
<evidence type="ECO:0000313" key="2">
    <source>
        <dbReference type="Proteomes" id="UP000318590"/>
    </source>
</evidence>
<proteinExistence type="predicted"/>
<reference evidence="1 2" key="1">
    <citation type="submission" date="2019-06" db="EMBL/GenBank/DDBJ databases">
        <title>Paenimaribius caenipelagi gen. nov., sp. nov., isolated from a tidal flat.</title>
        <authorList>
            <person name="Yoon J.-H."/>
        </authorList>
    </citation>
    <scope>NUCLEOTIDE SEQUENCE [LARGE SCALE GENOMIC DNA]</scope>
    <source>
        <strain evidence="1 2">JBTF-M29</strain>
    </source>
</reference>
<keyword evidence="2" id="KW-1185">Reference proteome</keyword>
<dbReference type="EMBL" id="VFSV01000030">
    <property type="protein sequence ID" value="TRD16255.1"/>
    <property type="molecule type" value="Genomic_DNA"/>
</dbReference>
<protein>
    <submittedName>
        <fullName evidence="1">Uncharacterized protein</fullName>
    </submittedName>
</protein>
<evidence type="ECO:0000313" key="1">
    <source>
        <dbReference type="EMBL" id="TRD16255.1"/>
    </source>
</evidence>
<dbReference type="AlphaFoldDB" id="A0A547PQ52"/>
<sequence length="271" mass="30730">MSAEHDPRQIGAADLEWYETGHINSTLILTELARIDRRQGRQIAIYCQLPDYFKLTYSAGTPLWAWIGGRHRDARVISQILHGFHGGGGAEVSRRQAFLRARLRSYMREGAPDWQLGITAHALGDAFAHTYRDDDGERHAYGYPLGHGLDFICGVKPDHISQHPELYLDYCRALYWALCGEDARDSIEFAGFEGGFRATLSHPRFQEASRAGQEAMVTDYIVERSRDDTTHADFRTAMDALDYDEVIGLLRSFAVDLEGWEPDGQFRHRPA</sequence>
<gene>
    <name evidence="1" type="ORF">FEV53_14490</name>
</gene>
<dbReference type="OrthoDB" id="6809894at2"/>
<organism evidence="1 2">
    <name type="scientific">Palleronia caenipelagi</name>
    <dbReference type="NCBI Taxonomy" id="2489174"/>
    <lineage>
        <taxon>Bacteria</taxon>
        <taxon>Pseudomonadati</taxon>
        <taxon>Pseudomonadota</taxon>
        <taxon>Alphaproteobacteria</taxon>
        <taxon>Rhodobacterales</taxon>
        <taxon>Roseobacteraceae</taxon>
        <taxon>Palleronia</taxon>
    </lineage>
</organism>